<name>A0AAW4ZSP2_PHOPO</name>
<evidence type="ECO:0000313" key="1">
    <source>
        <dbReference type="EMBL" id="MCF2300892.1"/>
    </source>
</evidence>
<comment type="caution">
    <text evidence="1">The sequence shown here is derived from an EMBL/GenBank/DDBJ whole genome shotgun (WGS) entry which is preliminary data.</text>
</comment>
<evidence type="ECO:0000313" key="2">
    <source>
        <dbReference type="Proteomes" id="UP000813876"/>
    </source>
</evidence>
<proteinExistence type="predicted"/>
<protein>
    <submittedName>
        <fullName evidence="1">Uncharacterized protein</fullName>
    </submittedName>
</protein>
<dbReference type="RefSeq" id="WP_232581165.1">
    <property type="nucleotide sequence ID" value="NZ_WMCP01000002.1"/>
</dbReference>
<accession>A0AAW4ZSP2</accession>
<dbReference type="EMBL" id="WMCP01000002">
    <property type="protein sequence ID" value="MCF2300892.1"/>
    <property type="molecule type" value="Genomic_DNA"/>
</dbReference>
<dbReference type="AlphaFoldDB" id="A0AAW4ZSP2"/>
<reference evidence="1" key="1">
    <citation type="submission" date="2019-11" db="EMBL/GenBank/DDBJ databases">
        <title>Comparative genomics of photobacteria reveal adaptation to distinct habitats.</title>
        <authorList>
            <person name="Fuertes-Perez S."/>
            <person name="Hilgarth M."/>
            <person name="Vogel R.F."/>
        </authorList>
    </citation>
    <scope>NUCLEOTIDE SEQUENCE</scope>
    <source>
        <strain evidence="1">TMW2.2145</strain>
    </source>
</reference>
<organism evidence="1 2">
    <name type="scientific">Photobacterium phosphoreum</name>
    <dbReference type="NCBI Taxonomy" id="659"/>
    <lineage>
        <taxon>Bacteria</taxon>
        <taxon>Pseudomonadati</taxon>
        <taxon>Pseudomonadota</taxon>
        <taxon>Gammaproteobacteria</taxon>
        <taxon>Vibrionales</taxon>
        <taxon>Vibrionaceae</taxon>
        <taxon>Photobacterium</taxon>
    </lineage>
</organism>
<gene>
    <name evidence="1" type="ORF">GLP33_04010</name>
</gene>
<dbReference type="Proteomes" id="UP000813876">
    <property type="component" value="Unassembled WGS sequence"/>
</dbReference>
<sequence length="89" mass="10259">MPKCNCFQETLEKTKEHLSKQLPDGATEFEVSWKNFAFFFSGDRAPVNPEIEYKYRAMRRNQTPAKNLTKKTIGIMCSFCPFCGRKLGA</sequence>